<dbReference type="SUPFAM" id="SSF56204">
    <property type="entry name" value="Hect, E3 ligase catalytic domain"/>
    <property type="match status" value="1"/>
</dbReference>
<organism evidence="4 5">
    <name type="scientific">Holothuria leucospilota</name>
    <name type="common">Black long sea cucumber</name>
    <name type="synonym">Mertensiothuria leucospilota</name>
    <dbReference type="NCBI Taxonomy" id="206669"/>
    <lineage>
        <taxon>Eukaryota</taxon>
        <taxon>Metazoa</taxon>
        <taxon>Echinodermata</taxon>
        <taxon>Eleutherozoa</taxon>
        <taxon>Echinozoa</taxon>
        <taxon>Holothuroidea</taxon>
        <taxon>Aspidochirotacea</taxon>
        <taxon>Aspidochirotida</taxon>
        <taxon>Holothuriidae</taxon>
        <taxon>Holothuria</taxon>
    </lineage>
</organism>
<protein>
    <submittedName>
        <fullName evidence="4">G2/M phase-specific E3 ubiquitin-protein ligase</fullName>
    </submittedName>
</protein>
<feature type="active site" description="Glycyl thioester intermediate" evidence="2">
    <location>
        <position position="109"/>
    </location>
</feature>
<keyword evidence="5" id="KW-1185">Reference proteome</keyword>
<evidence type="ECO:0000313" key="5">
    <source>
        <dbReference type="Proteomes" id="UP001152320"/>
    </source>
</evidence>
<dbReference type="PROSITE" id="PS50237">
    <property type="entry name" value="HECT"/>
    <property type="match status" value="1"/>
</dbReference>
<evidence type="ECO:0000259" key="3">
    <source>
        <dbReference type="PROSITE" id="PS50237"/>
    </source>
</evidence>
<sequence length="141" mass="16151">MDMMKRYPMGYNPLFVASSDTVLCPMALQELFKPRYSETGSNRRVENRIVSYWRDWLISIADEESLITLEDLLIFSTAASRIPPLGFPFDPCLEFHHDRESPFPTANTCALVLRLPLHDTYDDWKSKMESGIIQSPGFGVS</sequence>
<dbReference type="GO" id="GO:0004842">
    <property type="term" value="F:ubiquitin-protein transferase activity"/>
    <property type="evidence" value="ECO:0007669"/>
    <property type="project" value="InterPro"/>
</dbReference>
<evidence type="ECO:0000256" key="2">
    <source>
        <dbReference type="PROSITE-ProRule" id="PRU00104"/>
    </source>
</evidence>
<comment type="caution">
    <text evidence="4">The sequence shown here is derived from an EMBL/GenBank/DDBJ whole genome shotgun (WGS) entry which is preliminary data.</text>
</comment>
<dbReference type="AlphaFoldDB" id="A0A9Q1CT54"/>
<dbReference type="Pfam" id="PF00632">
    <property type="entry name" value="HECT"/>
    <property type="match status" value="1"/>
</dbReference>
<dbReference type="InterPro" id="IPR000569">
    <property type="entry name" value="HECT_dom"/>
</dbReference>
<dbReference type="Gene3D" id="3.30.2410.10">
    <property type="entry name" value="Hect, E3 ligase catalytic domain"/>
    <property type="match status" value="1"/>
</dbReference>
<feature type="domain" description="HECT" evidence="3">
    <location>
        <begin position="56"/>
        <end position="141"/>
    </location>
</feature>
<proteinExistence type="predicted"/>
<dbReference type="EMBL" id="JAIZAY010000001">
    <property type="protein sequence ID" value="KAJ8049999.1"/>
    <property type="molecule type" value="Genomic_DNA"/>
</dbReference>
<evidence type="ECO:0000313" key="4">
    <source>
        <dbReference type="EMBL" id="KAJ8049999.1"/>
    </source>
</evidence>
<gene>
    <name evidence="4" type="ORF">HOLleu_03003</name>
</gene>
<dbReference type="InterPro" id="IPR035983">
    <property type="entry name" value="Hect_E3_ubiquitin_ligase"/>
</dbReference>
<keyword evidence="1 2" id="KW-0833">Ubl conjugation pathway</keyword>
<accession>A0A9Q1CT54</accession>
<evidence type="ECO:0000256" key="1">
    <source>
        <dbReference type="ARBA" id="ARBA00022786"/>
    </source>
</evidence>
<dbReference type="Proteomes" id="UP001152320">
    <property type="component" value="Chromosome 1"/>
</dbReference>
<dbReference type="OrthoDB" id="2384350at2759"/>
<name>A0A9Q1CT54_HOLLE</name>
<reference evidence="4" key="1">
    <citation type="submission" date="2021-10" db="EMBL/GenBank/DDBJ databases">
        <title>Tropical sea cucumber genome reveals ecological adaptation and Cuvierian tubules defense mechanism.</title>
        <authorList>
            <person name="Chen T."/>
        </authorList>
    </citation>
    <scope>NUCLEOTIDE SEQUENCE</scope>
    <source>
        <strain evidence="4">Nanhai2018</strain>
        <tissue evidence="4">Muscle</tissue>
    </source>
</reference>